<reference evidence="2" key="2">
    <citation type="submission" date="2020-09" db="EMBL/GenBank/DDBJ databases">
        <authorList>
            <person name="Sun Q."/>
            <person name="Ohkuma M."/>
        </authorList>
    </citation>
    <scope>NUCLEOTIDE SEQUENCE</scope>
    <source>
        <strain evidence="2">JCM 3086</strain>
    </source>
</reference>
<evidence type="ECO:0000256" key="1">
    <source>
        <dbReference type="SAM" id="MobiDB-lite"/>
    </source>
</evidence>
<gene>
    <name evidence="2" type="ORF">GCM10010121_065900</name>
</gene>
<comment type="caution">
    <text evidence="2">The sequence shown here is derived from an EMBL/GenBank/DDBJ whole genome shotgun (WGS) entry which is preliminary data.</text>
</comment>
<feature type="compositionally biased region" description="Basic and acidic residues" evidence="1">
    <location>
        <begin position="1"/>
        <end position="17"/>
    </location>
</feature>
<proteinExistence type="predicted"/>
<evidence type="ECO:0000313" key="2">
    <source>
        <dbReference type="EMBL" id="GGJ45484.1"/>
    </source>
</evidence>
<dbReference type="AlphaFoldDB" id="A0A917L5A0"/>
<keyword evidence="3" id="KW-1185">Reference proteome</keyword>
<dbReference type="Proteomes" id="UP000657574">
    <property type="component" value="Unassembled WGS sequence"/>
</dbReference>
<reference evidence="2" key="1">
    <citation type="journal article" date="2014" name="Int. J. Syst. Evol. Microbiol.">
        <title>Complete genome sequence of Corynebacterium casei LMG S-19264T (=DSM 44701T), isolated from a smear-ripened cheese.</title>
        <authorList>
            <consortium name="US DOE Joint Genome Institute (JGI-PGF)"/>
            <person name="Walter F."/>
            <person name="Albersmeier A."/>
            <person name="Kalinowski J."/>
            <person name="Ruckert C."/>
        </authorList>
    </citation>
    <scope>NUCLEOTIDE SEQUENCE</scope>
    <source>
        <strain evidence="2">JCM 3086</strain>
    </source>
</reference>
<feature type="region of interest" description="Disordered" evidence="1">
    <location>
        <begin position="1"/>
        <end position="23"/>
    </location>
</feature>
<accession>A0A917L5A0</accession>
<name>A0A917L5A0_9ACTN</name>
<sequence>MRREAGAQGDRRGHDAPGGHPRHVHNVVAVEDAQRSRLPCPCGELLQVWLRDLRQRQAREVGVAEFQDAWAEPEQTAVRANVSEVGQGQQEAAGRGAGEVAGAGDLTEGQFGVIGVEGADDGQAAFEGPDEVGLTICCGHTEPPISITVNNIVSTRH</sequence>
<evidence type="ECO:0000313" key="3">
    <source>
        <dbReference type="Proteomes" id="UP000657574"/>
    </source>
</evidence>
<protein>
    <submittedName>
        <fullName evidence="2">Uncharacterized protein</fullName>
    </submittedName>
</protein>
<organism evidence="2 3">
    <name type="scientific">Streptomyces brasiliensis</name>
    <dbReference type="NCBI Taxonomy" id="1954"/>
    <lineage>
        <taxon>Bacteria</taxon>
        <taxon>Bacillati</taxon>
        <taxon>Actinomycetota</taxon>
        <taxon>Actinomycetes</taxon>
        <taxon>Kitasatosporales</taxon>
        <taxon>Streptomycetaceae</taxon>
        <taxon>Streptomyces</taxon>
    </lineage>
</organism>
<dbReference type="EMBL" id="BMQA01000031">
    <property type="protein sequence ID" value="GGJ45484.1"/>
    <property type="molecule type" value="Genomic_DNA"/>
</dbReference>